<sequence length="70" mass="8203">MTTTRRFSVPIKCASCNVTFEKLFSKYEDLQWFANVSEKILKIVADEEKYSDEFIEELLKSVGYVAERID</sequence>
<evidence type="ECO:0000313" key="1">
    <source>
        <dbReference type="EMBL" id="AHH45229.1"/>
    </source>
</evidence>
<dbReference type="STRING" id="743966.MYB_01090"/>
<dbReference type="RefSeq" id="WP_022935598.1">
    <property type="nucleotide sequence ID" value="NZ_CP007154.1"/>
</dbReference>
<gene>
    <name evidence="1" type="ORF">MYB_01090</name>
</gene>
<evidence type="ECO:0008006" key="3">
    <source>
        <dbReference type="Google" id="ProtNLM"/>
    </source>
</evidence>
<reference evidence="1 2" key="1">
    <citation type="journal article" date="2014" name="Genome Announc.">
        <title>Complete Genome Sequence of Mycoplasma bovoculi Strain M165/69T (ATCC 29104).</title>
        <authorList>
            <person name="Calcutt M.J."/>
            <person name="Foecking M.F."/>
        </authorList>
    </citation>
    <scope>NUCLEOTIDE SEQUENCE [LARGE SCALE GENOMIC DNA]</scope>
    <source>
        <strain evidence="1">M165/69</strain>
    </source>
</reference>
<accession>W5USN9</accession>
<dbReference type="InterPro" id="IPR036163">
    <property type="entry name" value="HMA_dom_sf"/>
</dbReference>
<dbReference type="eggNOG" id="ENOG5031ZG9">
    <property type="taxonomic scope" value="Bacteria"/>
</dbReference>
<protein>
    <recommendedName>
        <fullName evidence="3">HMA domain-containing protein</fullName>
    </recommendedName>
</protein>
<dbReference type="SUPFAM" id="SSF55008">
    <property type="entry name" value="HMA, heavy metal-associated domain"/>
    <property type="match status" value="1"/>
</dbReference>
<dbReference type="OrthoDB" id="399640at2"/>
<name>W5USN9_9BACT</name>
<dbReference type="HOGENOM" id="CLU_2771429_0_0_14"/>
<dbReference type="GO" id="GO:0046872">
    <property type="term" value="F:metal ion binding"/>
    <property type="evidence" value="ECO:0007669"/>
    <property type="project" value="InterPro"/>
</dbReference>
<dbReference type="KEGG" id="mbc:MYB_01090"/>
<dbReference type="Proteomes" id="UP000019229">
    <property type="component" value="Chromosome"/>
</dbReference>
<proteinExistence type="predicted"/>
<organism evidence="1 2">
    <name type="scientific">Mesomycoplasma bovoculi M165/69</name>
    <dbReference type="NCBI Taxonomy" id="743966"/>
    <lineage>
        <taxon>Bacteria</taxon>
        <taxon>Bacillati</taxon>
        <taxon>Mycoplasmatota</taxon>
        <taxon>Mycoplasmoidales</taxon>
        <taxon>Metamycoplasmataceae</taxon>
        <taxon>Mesomycoplasma</taxon>
    </lineage>
</organism>
<keyword evidence="2" id="KW-1185">Reference proteome</keyword>
<dbReference type="PATRIC" id="fig|743966.3.peg.218"/>
<evidence type="ECO:0000313" key="2">
    <source>
        <dbReference type="Proteomes" id="UP000019229"/>
    </source>
</evidence>
<dbReference type="EMBL" id="CP007154">
    <property type="protein sequence ID" value="AHH45229.1"/>
    <property type="molecule type" value="Genomic_DNA"/>
</dbReference>
<dbReference type="AlphaFoldDB" id="W5USN9"/>